<gene>
    <name evidence="1" type="ORF">TIFTF001_030812</name>
</gene>
<dbReference type="AlphaFoldDB" id="A0AA88DTW8"/>
<dbReference type="EMBL" id="BTGU01000116">
    <property type="protein sequence ID" value="GMN61722.1"/>
    <property type="molecule type" value="Genomic_DNA"/>
</dbReference>
<sequence length="76" mass="8534">MDDLLKNQIRSLQIGNSKVPYTSSKPSPFPCDELCWAVGITMHKGTATKTPVGDLWLHHAVLVRRRCHDSRSTVTM</sequence>
<organism evidence="1 2">
    <name type="scientific">Ficus carica</name>
    <name type="common">Common fig</name>
    <dbReference type="NCBI Taxonomy" id="3494"/>
    <lineage>
        <taxon>Eukaryota</taxon>
        <taxon>Viridiplantae</taxon>
        <taxon>Streptophyta</taxon>
        <taxon>Embryophyta</taxon>
        <taxon>Tracheophyta</taxon>
        <taxon>Spermatophyta</taxon>
        <taxon>Magnoliopsida</taxon>
        <taxon>eudicotyledons</taxon>
        <taxon>Gunneridae</taxon>
        <taxon>Pentapetalae</taxon>
        <taxon>rosids</taxon>
        <taxon>fabids</taxon>
        <taxon>Rosales</taxon>
        <taxon>Moraceae</taxon>
        <taxon>Ficeae</taxon>
        <taxon>Ficus</taxon>
    </lineage>
</organism>
<comment type="caution">
    <text evidence="1">The sequence shown here is derived from an EMBL/GenBank/DDBJ whole genome shotgun (WGS) entry which is preliminary data.</text>
</comment>
<keyword evidence="2" id="KW-1185">Reference proteome</keyword>
<evidence type="ECO:0000313" key="2">
    <source>
        <dbReference type="Proteomes" id="UP001187192"/>
    </source>
</evidence>
<accession>A0AA88DTW8</accession>
<reference evidence="1" key="1">
    <citation type="submission" date="2023-07" db="EMBL/GenBank/DDBJ databases">
        <title>draft genome sequence of fig (Ficus carica).</title>
        <authorList>
            <person name="Takahashi T."/>
            <person name="Nishimura K."/>
        </authorList>
    </citation>
    <scope>NUCLEOTIDE SEQUENCE</scope>
</reference>
<proteinExistence type="predicted"/>
<protein>
    <submittedName>
        <fullName evidence="1">Uncharacterized protein</fullName>
    </submittedName>
</protein>
<dbReference type="Proteomes" id="UP001187192">
    <property type="component" value="Unassembled WGS sequence"/>
</dbReference>
<evidence type="ECO:0000313" key="1">
    <source>
        <dbReference type="EMBL" id="GMN61722.1"/>
    </source>
</evidence>
<name>A0AA88DTW8_FICCA</name>